<dbReference type="InterPro" id="IPR043138">
    <property type="entry name" value="GGT_lsub"/>
</dbReference>
<feature type="compositionally biased region" description="Polar residues" evidence="1">
    <location>
        <begin position="1"/>
        <end position="13"/>
    </location>
</feature>
<proteinExistence type="predicted"/>
<dbReference type="SUPFAM" id="SSF56235">
    <property type="entry name" value="N-terminal nucleophile aminohydrolases (Ntn hydrolases)"/>
    <property type="match status" value="1"/>
</dbReference>
<dbReference type="InterPro" id="IPR052896">
    <property type="entry name" value="GGT-like_enzyme"/>
</dbReference>
<dbReference type="Gene3D" id="3.60.20.40">
    <property type="match status" value="1"/>
</dbReference>
<dbReference type="PANTHER" id="PTHR43881">
    <property type="entry name" value="GAMMA-GLUTAMYLTRANSPEPTIDASE (AFU_ORTHOLOGUE AFUA_4G13580)"/>
    <property type="match status" value="1"/>
</dbReference>
<dbReference type="InterPro" id="IPR043137">
    <property type="entry name" value="GGT_ssub_C"/>
</dbReference>
<dbReference type="PRINTS" id="PR01210">
    <property type="entry name" value="GGTRANSPTASE"/>
</dbReference>
<dbReference type="EMBL" id="CP098827">
    <property type="protein sequence ID" value="XBO72434.1"/>
    <property type="molecule type" value="Genomic_DNA"/>
</dbReference>
<dbReference type="Gene3D" id="1.10.246.130">
    <property type="match status" value="1"/>
</dbReference>
<accession>A0AAU7KLX8</accession>
<name>A0AAU7KLX8_9GAMM</name>
<evidence type="ECO:0000313" key="2">
    <source>
        <dbReference type="EMBL" id="XBO72434.1"/>
    </source>
</evidence>
<feature type="region of interest" description="Disordered" evidence="1">
    <location>
        <begin position="1"/>
        <end position="40"/>
    </location>
</feature>
<evidence type="ECO:0000256" key="1">
    <source>
        <dbReference type="SAM" id="MobiDB-lite"/>
    </source>
</evidence>
<dbReference type="PANTHER" id="PTHR43881:SF1">
    <property type="entry name" value="GAMMA-GLUTAMYLTRANSPEPTIDASE (AFU_ORTHOLOGUE AFUA_4G13580)"/>
    <property type="match status" value="1"/>
</dbReference>
<reference evidence="2" key="1">
    <citation type="submission" date="2022-06" db="EMBL/GenBank/DDBJ databases">
        <title>A novel DMS-producing enzyme.</title>
        <authorList>
            <person name="Zhang Y."/>
        </authorList>
    </citation>
    <scope>NUCLEOTIDE SEQUENCE</scope>
    <source>
        <strain evidence="2">RT37</strain>
    </source>
</reference>
<dbReference type="AlphaFoldDB" id="A0AAU7KLX8"/>
<dbReference type="InterPro" id="IPR029055">
    <property type="entry name" value="Ntn_hydrolases_N"/>
</dbReference>
<organism evidence="2">
    <name type="scientific">Halomonas sp. RT37</name>
    <dbReference type="NCBI Taxonomy" id="2950872"/>
    <lineage>
        <taxon>Bacteria</taxon>
        <taxon>Pseudomonadati</taxon>
        <taxon>Pseudomonadota</taxon>
        <taxon>Gammaproteobacteria</taxon>
        <taxon>Oceanospirillales</taxon>
        <taxon>Halomonadaceae</taxon>
        <taxon>Halomonas</taxon>
    </lineage>
</organism>
<gene>
    <name evidence="2" type="ORF">NFG58_06940</name>
</gene>
<sequence>MSSQRANPSSLSTPYPDATPYPSRRSPTYSRDGMVAASQPQAAQIGRDVLARGGNAVDAAIATAAALTVVEPTGCGIGGDAFALVWIANDDQGNGELHGLNASGVAPQALNREALVEAGHDKVPLYGWTPVTVPGTPSAWAELSRRFGKLDFKTLLEPAIRLARDGFPVSPVIASLWQRDTATFHKHLEGEATQPWFDTFTFDGRAPDAGEWFRNEDQARTLEAIAESQAESFYRGELAEAIDAFSRRTGGYLRKDDLAAYQPEWVTPISARYRDVDVWEIPPNGQGLVALMALRLLDGYPASHRDDPELLHRQLEAMKLAYTDGKTHISEPQAMTYTVEELLSDAYTEARRELIQDAAIDPQPGKPRAGGTVYLATADADGNMVSFIQSNYHGFGSGIVVPGTGIALQNRGHDFSLDESHDNVLKPGKKTFHTIIPGFLTRNGKALGPFGVMGGFMQPQGHVQVVMNLVDFGLNPQSALDAPRWQWMGGRTIGIEHGYPAPLVRAMAARGHRMQVDTDSRSYGRGQVILRDPETGIYCGGTEPRTDATIAVL</sequence>
<dbReference type="Pfam" id="PF01019">
    <property type="entry name" value="G_glu_transpept"/>
    <property type="match status" value="1"/>
</dbReference>
<dbReference type="RefSeq" id="WP_348827851.1">
    <property type="nucleotide sequence ID" value="NZ_CP098827.1"/>
</dbReference>
<protein>
    <submittedName>
        <fullName evidence="2">Gamma-glutamyltransferase family protein</fullName>
    </submittedName>
</protein>